<accession>A0AA88D5G4</accession>
<sequence>MAVQPVLERLVVVVVVVALILISFDIKAKANGQFSNLSVGNFLSPEADVTSWLSPSGVFAFGFYRQIYGFAVGIWMNNEDKKTVVWTAIRDGPPISSDATLKLTEEGLFLFQTENNNQTLISSSPRYPGKVSSAAMLDSGNFVLNGNDLGVIWESLDFPTDTILGGQTLFSNSPLVSSSSPSNHSSGRYLLIMQGDGNLVSYAIHGSRYREEDSYWSTSTWGTQFSMLCLNETGSLFLKDDEDRVWIVANGSSFSTTARSINNSEIIIYRATLDHDANFRLYSHQIYNHKSRMLLLWQAVDNQRGVLSKGSCGLNSYYVVDGSSSYCSCYPGFAFINPKNRREGCFQQYIEDSCMDQDEDQGTRYNMSTPLENTIWDDRPYLVVQLPEKDACSKSCLEDCNCKAVFVVVYKYRDHRYKKMLENAILGLDEDFGLQSFSYDELEKATDGFKEELGRSTFGAVYKGTLSRNRRAIAVKRL</sequence>
<feature type="domain" description="Bulb-type lectin" evidence="5">
    <location>
        <begin position="160"/>
        <end position="294"/>
    </location>
</feature>
<dbReference type="InterPro" id="IPR001480">
    <property type="entry name" value="Bulb-type_lectin_dom"/>
</dbReference>
<keyword evidence="7" id="KW-1185">Reference proteome</keyword>
<dbReference type="InterPro" id="IPR051343">
    <property type="entry name" value="G-type_lectin_kinases/EP1-like"/>
</dbReference>
<keyword evidence="1" id="KW-0732">Signal</keyword>
<keyword evidence="3" id="KW-0325">Glycoprotein</keyword>
<keyword evidence="2" id="KW-1015">Disulfide bond</keyword>
<reference evidence="6" key="1">
    <citation type="submission" date="2023-07" db="EMBL/GenBank/DDBJ databases">
        <title>draft genome sequence of fig (Ficus carica).</title>
        <authorList>
            <person name="Takahashi T."/>
            <person name="Nishimura K."/>
        </authorList>
    </citation>
    <scope>NUCLEOTIDE SEQUENCE</scope>
</reference>
<dbReference type="PROSITE" id="PS50927">
    <property type="entry name" value="BULB_LECTIN"/>
    <property type="match status" value="2"/>
</dbReference>
<evidence type="ECO:0000259" key="5">
    <source>
        <dbReference type="PROSITE" id="PS50927"/>
    </source>
</evidence>
<evidence type="ECO:0000313" key="6">
    <source>
        <dbReference type="EMBL" id="GMN42312.1"/>
    </source>
</evidence>
<dbReference type="InterPro" id="IPR036426">
    <property type="entry name" value="Bulb-type_lectin_dom_sf"/>
</dbReference>
<dbReference type="Gene3D" id="3.30.200.20">
    <property type="entry name" value="Phosphorylase Kinase, domain 1"/>
    <property type="match status" value="1"/>
</dbReference>
<keyword evidence="4" id="KW-1133">Transmembrane helix</keyword>
<dbReference type="SUPFAM" id="SSF56112">
    <property type="entry name" value="Protein kinase-like (PK-like)"/>
    <property type="match status" value="1"/>
</dbReference>
<gene>
    <name evidence="6" type="ORF">TIFTF001_011514</name>
</gene>
<evidence type="ECO:0000256" key="4">
    <source>
        <dbReference type="SAM" id="Phobius"/>
    </source>
</evidence>
<dbReference type="Proteomes" id="UP001187192">
    <property type="component" value="Unassembled WGS sequence"/>
</dbReference>
<feature type="domain" description="Bulb-type lectin" evidence="5">
    <location>
        <begin position="34"/>
        <end position="157"/>
    </location>
</feature>
<keyword evidence="4" id="KW-0812">Transmembrane</keyword>
<dbReference type="PANTHER" id="PTHR47976">
    <property type="entry name" value="G-TYPE LECTIN S-RECEPTOR-LIKE SERINE/THREONINE-PROTEIN KINASE SD2-5"/>
    <property type="match status" value="1"/>
</dbReference>
<evidence type="ECO:0000313" key="7">
    <source>
        <dbReference type="Proteomes" id="UP001187192"/>
    </source>
</evidence>
<evidence type="ECO:0000256" key="3">
    <source>
        <dbReference type="ARBA" id="ARBA00023180"/>
    </source>
</evidence>
<feature type="transmembrane region" description="Helical" evidence="4">
    <location>
        <begin position="6"/>
        <end position="24"/>
    </location>
</feature>
<comment type="caution">
    <text evidence="6">The sequence shown here is derived from an EMBL/GenBank/DDBJ whole genome shotgun (WGS) entry which is preliminary data.</text>
</comment>
<protein>
    <recommendedName>
        <fullName evidence="5">Bulb-type lectin domain-containing protein</fullName>
    </recommendedName>
</protein>
<dbReference type="AlphaFoldDB" id="A0AA88D5G4"/>
<name>A0AA88D5G4_FICCA</name>
<evidence type="ECO:0000256" key="1">
    <source>
        <dbReference type="ARBA" id="ARBA00022729"/>
    </source>
</evidence>
<evidence type="ECO:0000256" key="2">
    <source>
        <dbReference type="ARBA" id="ARBA00023157"/>
    </source>
</evidence>
<organism evidence="6 7">
    <name type="scientific">Ficus carica</name>
    <name type="common">Common fig</name>
    <dbReference type="NCBI Taxonomy" id="3494"/>
    <lineage>
        <taxon>Eukaryota</taxon>
        <taxon>Viridiplantae</taxon>
        <taxon>Streptophyta</taxon>
        <taxon>Embryophyta</taxon>
        <taxon>Tracheophyta</taxon>
        <taxon>Spermatophyta</taxon>
        <taxon>Magnoliopsida</taxon>
        <taxon>eudicotyledons</taxon>
        <taxon>Gunneridae</taxon>
        <taxon>Pentapetalae</taxon>
        <taxon>rosids</taxon>
        <taxon>fabids</taxon>
        <taxon>Rosales</taxon>
        <taxon>Moraceae</taxon>
        <taxon>Ficeae</taxon>
        <taxon>Ficus</taxon>
    </lineage>
</organism>
<dbReference type="PANTHER" id="PTHR47976:SF49">
    <property type="entry name" value="RECEPTOR-LIKE SERINE_THREONINE-PROTEIN KINASE"/>
    <property type="match status" value="1"/>
</dbReference>
<proteinExistence type="predicted"/>
<dbReference type="Pfam" id="PF01453">
    <property type="entry name" value="B_lectin"/>
    <property type="match status" value="1"/>
</dbReference>
<dbReference type="InterPro" id="IPR011009">
    <property type="entry name" value="Kinase-like_dom_sf"/>
</dbReference>
<dbReference type="SUPFAM" id="SSF51110">
    <property type="entry name" value="alpha-D-mannose-specific plant lectins"/>
    <property type="match status" value="2"/>
</dbReference>
<dbReference type="Gene3D" id="2.90.10.10">
    <property type="entry name" value="Bulb-type lectin domain"/>
    <property type="match status" value="2"/>
</dbReference>
<dbReference type="EMBL" id="BTGU01000014">
    <property type="protein sequence ID" value="GMN42312.1"/>
    <property type="molecule type" value="Genomic_DNA"/>
</dbReference>
<dbReference type="SMART" id="SM00108">
    <property type="entry name" value="B_lectin"/>
    <property type="match status" value="1"/>
</dbReference>
<keyword evidence="4" id="KW-0472">Membrane</keyword>